<organism evidence="2 3">
    <name type="scientific">Pseudomonas gregormendelii</name>
    <dbReference type="NCBI Taxonomy" id="1628277"/>
    <lineage>
        <taxon>Bacteria</taxon>
        <taxon>Pseudomonadati</taxon>
        <taxon>Pseudomonadota</taxon>
        <taxon>Gammaproteobacteria</taxon>
        <taxon>Pseudomonadales</taxon>
        <taxon>Pseudomonadaceae</taxon>
        <taxon>Pseudomonas</taxon>
    </lineage>
</organism>
<dbReference type="Proteomes" id="UP000772591">
    <property type="component" value="Unassembled WGS sequence"/>
</dbReference>
<keyword evidence="1" id="KW-1133">Transmembrane helix</keyword>
<keyword evidence="3" id="KW-1185">Reference proteome</keyword>
<evidence type="ECO:0000256" key="1">
    <source>
        <dbReference type="SAM" id="Phobius"/>
    </source>
</evidence>
<keyword evidence="1" id="KW-0472">Membrane</keyword>
<evidence type="ECO:0000313" key="3">
    <source>
        <dbReference type="Proteomes" id="UP000772591"/>
    </source>
</evidence>
<evidence type="ECO:0000313" key="2">
    <source>
        <dbReference type="EMBL" id="MBN3967416.1"/>
    </source>
</evidence>
<gene>
    <name evidence="2" type="ORF">IMW75_19330</name>
</gene>
<accession>A0ABS3AKA6</accession>
<comment type="caution">
    <text evidence="2">The sequence shown here is derived from an EMBL/GenBank/DDBJ whole genome shotgun (WGS) entry which is preliminary data.</text>
</comment>
<proteinExistence type="predicted"/>
<keyword evidence="1" id="KW-0812">Transmembrane</keyword>
<protein>
    <submittedName>
        <fullName evidence="2">Uncharacterized protein</fullName>
    </submittedName>
</protein>
<feature type="transmembrane region" description="Helical" evidence="1">
    <location>
        <begin position="30"/>
        <end position="51"/>
    </location>
</feature>
<dbReference type="RefSeq" id="WP_205893479.1">
    <property type="nucleotide sequence ID" value="NZ_JADEVO010000029.1"/>
</dbReference>
<sequence>MRTGMIALALGLLTLRFLPALPPVWLLILMPIVGLMVLPFRAYPLAFFLFVSRPE</sequence>
<name>A0ABS3AKA6_9PSED</name>
<dbReference type="EMBL" id="JADEVO010000029">
    <property type="protein sequence ID" value="MBN3967416.1"/>
    <property type="molecule type" value="Genomic_DNA"/>
</dbReference>
<reference evidence="2 3" key="1">
    <citation type="journal article" date="2021" name="Int. J. Syst. Evol. Microbiol.">
        <title>Pseudomonas piscium sp. nov., Pseudomonas pisciculturae sp. nov., Pseudomonas mucoides sp. nov. and Pseudomonas neuropathica sp. nov. isolated from rainbow trout.</title>
        <authorList>
            <person name="Duman M."/>
            <person name="Mulet M."/>
            <person name="Altun S."/>
            <person name="Saticioglu I.B."/>
            <person name="Gomila M."/>
            <person name="Lalucat J."/>
            <person name="Garcia-Valdes E."/>
        </authorList>
    </citation>
    <scope>NUCLEOTIDE SEQUENCE [LARGE SCALE GENOMIC DNA]</scope>
    <source>
        <strain evidence="2 3">LMG 28632</strain>
    </source>
</reference>